<accession>A0A9N9J3H0</accession>
<dbReference type="EMBL" id="CAJVPS010048064">
    <property type="protein sequence ID" value="CAG8763987.1"/>
    <property type="molecule type" value="Genomic_DNA"/>
</dbReference>
<evidence type="ECO:0000313" key="2">
    <source>
        <dbReference type="Proteomes" id="UP000789508"/>
    </source>
</evidence>
<comment type="caution">
    <text evidence="1">The sequence shown here is derived from an EMBL/GenBank/DDBJ whole genome shotgun (WGS) entry which is preliminary data.</text>
</comment>
<gene>
    <name evidence="1" type="ORF">ALEPTO_LOCUS13779</name>
</gene>
<keyword evidence="2" id="KW-1185">Reference proteome</keyword>
<name>A0A9N9J3H0_9GLOM</name>
<protein>
    <submittedName>
        <fullName evidence="1">37_t:CDS:1</fullName>
    </submittedName>
</protein>
<evidence type="ECO:0000313" key="1">
    <source>
        <dbReference type="EMBL" id="CAG8763987.1"/>
    </source>
</evidence>
<feature type="non-terminal residue" evidence="1">
    <location>
        <position position="57"/>
    </location>
</feature>
<dbReference type="AlphaFoldDB" id="A0A9N9J3H0"/>
<organism evidence="1 2">
    <name type="scientific">Ambispora leptoticha</name>
    <dbReference type="NCBI Taxonomy" id="144679"/>
    <lineage>
        <taxon>Eukaryota</taxon>
        <taxon>Fungi</taxon>
        <taxon>Fungi incertae sedis</taxon>
        <taxon>Mucoromycota</taxon>
        <taxon>Glomeromycotina</taxon>
        <taxon>Glomeromycetes</taxon>
        <taxon>Archaeosporales</taxon>
        <taxon>Ambisporaceae</taxon>
        <taxon>Ambispora</taxon>
    </lineage>
</organism>
<reference evidence="1" key="1">
    <citation type="submission" date="2021-06" db="EMBL/GenBank/DDBJ databases">
        <authorList>
            <person name="Kallberg Y."/>
            <person name="Tangrot J."/>
            <person name="Rosling A."/>
        </authorList>
    </citation>
    <scope>NUCLEOTIDE SEQUENCE</scope>
    <source>
        <strain evidence="1">FL130A</strain>
    </source>
</reference>
<dbReference type="Proteomes" id="UP000789508">
    <property type="component" value="Unassembled WGS sequence"/>
</dbReference>
<sequence length="57" mass="6297">LGMLRADLLLQGEDWPDLLKGGPGLRSIPDSWIKIQTNTIEETNLTNTPPTKPTILN</sequence>
<feature type="non-terminal residue" evidence="1">
    <location>
        <position position="1"/>
    </location>
</feature>
<proteinExistence type="predicted"/>